<protein>
    <submittedName>
        <fullName evidence="1">Uncharacterized protein</fullName>
    </submittedName>
</protein>
<comment type="caution">
    <text evidence="1">The sequence shown here is derived from an EMBL/GenBank/DDBJ whole genome shotgun (WGS) entry which is preliminary data.</text>
</comment>
<dbReference type="AlphaFoldDB" id="A0A423X8V9"/>
<sequence length="144" mass="16141">MHPDMNSKLGRSCGKKLRRKITFTASSFISLSECVIVTVPIQRRYRHYLHEGFGVAVRQSAPDEMQHIRALGQLHTAPGRPSLNTAAGQRIASRARDAYVTLVRRQDRKDGSDAKLRDVLGLFLTHSLATTTLDRMRPLSPFAD</sequence>
<dbReference type="Proteomes" id="UP000283895">
    <property type="component" value="Unassembled WGS sequence"/>
</dbReference>
<reference evidence="1 2" key="1">
    <citation type="submission" date="2015-09" db="EMBL/GenBank/DDBJ databases">
        <title>Host preference determinants of Valsa canker pathogens revealed by comparative genomics.</title>
        <authorList>
            <person name="Yin Z."/>
            <person name="Huang L."/>
        </authorList>
    </citation>
    <scope>NUCLEOTIDE SEQUENCE [LARGE SCALE GENOMIC DNA]</scope>
    <source>
        <strain evidence="1 2">03-1</strain>
    </source>
</reference>
<organism evidence="1 2">
    <name type="scientific">Cytospora schulzeri</name>
    <dbReference type="NCBI Taxonomy" id="448051"/>
    <lineage>
        <taxon>Eukaryota</taxon>
        <taxon>Fungi</taxon>
        <taxon>Dikarya</taxon>
        <taxon>Ascomycota</taxon>
        <taxon>Pezizomycotina</taxon>
        <taxon>Sordariomycetes</taxon>
        <taxon>Sordariomycetidae</taxon>
        <taxon>Diaporthales</taxon>
        <taxon>Cytosporaceae</taxon>
        <taxon>Cytospora</taxon>
    </lineage>
</organism>
<evidence type="ECO:0000313" key="1">
    <source>
        <dbReference type="EMBL" id="ROW12474.1"/>
    </source>
</evidence>
<dbReference type="EMBL" id="LKEA01000001">
    <property type="protein sequence ID" value="ROW12474.1"/>
    <property type="molecule type" value="Genomic_DNA"/>
</dbReference>
<dbReference type="OrthoDB" id="10541223at2759"/>
<proteinExistence type="predicted"/>
<gene>
    <name evidence="1" type="ORF">VMCG_00018</name>
</gene>
<accession>A0A423X8V9</accession>
<keyword evidence="2" id="KW-1185">Reference proteome</keyword>
<name>A0A423X8V9_9PEZI</name>
<evidence type="ECO:0000313" key="2">
    <source>
        <dbReference type="Proteomes" id="UP000283895"/>
    </source>
</evidence>